<sequence>MAVWDSLIRFDAAGGREYWGAFPLEAPLATGSSVKGYATIDDLESGTGGVDVTVEKASSSFQLLLAPVPTTGIPIICVGLNYRNHANEASLPIPATPPMWYKPAASLADPDTEVPFPVQAQKSFPDFEGELTIVLRKSMKNVAAADVASHILGYTIGNDLTARFLQRSCGGQYTYAKGFDKFAPLGPRLVHPSHITPDARGSITTRVNGRTVQNSPFDFIFPVDELLSFLSQGTTLPAGTAILTGTPAGVGWFQDPKTPLQHGDVVEVEVKPIGVLKTTIVFEKWN</sequence>
<dbReference type="PANTHER" id="PTHR11820:SF86">
    <property type="entry name" value="FUMARYLACETOACETATE HYDROLASE FAMILY PROTEIN (AFU_ORTHOLOGUE AFUA_7G07000)"/>
    <property type="match status" value="1"/>
</dbReference>
<name>A0AAE0TUV0_9PEZI</name>
<dbReference type="EMBL" id="JAULSN010000002">
    <property type="protein sequence ID" value="KAK3380616.1"/>
    <property type="molecule type" value="Genomic_DNA"/>
</dbReference>
<dbReference type="InterPro" id="IPR036663">
    <property type="entry name" value="Fumarylacetoacetase_C_sf"/>
</dbReference>
<proteinExistence type="inferred from homology"/>
<dbReference type="AlphaFoldDB" id="A0AAE0TUV0"/>
<organism evidence="4 5">
    <name type="scientific">Lasiosphaeria ovina</name>
    <dbReference type="NCBI Taxonomy" id="92902"/>
    <lineage>
        <taxon>Eukaryota</taxon>
        <taxon>Fungi</taxon>
        <taxon>Dikarya</taxon>
        <taxon>Ascomycota</taxon>
        <taxon>Pezizomycotina</taxon>
        <taxon>Sordariomycetes</taxon>
        <taxon>Sordariomycetidae</taxon>
        <taxon>Sordariales</taxon>
        <taxon>Lasiosphaeriaceae</taxon>
        <taxon>Lasiosphaeria</taxon>
    </lineage>
</organism>
<gene>
    <name evidence="4" type="ORF">B0T24DRAFT_591071</name>
</gene>
<evidence type="ECO:0000256" key="2">
    <source>
        <dbReference type="ARBA" id="ARBA00022723"/>
    </source>
</evidence>
<keyword evidence="4" id="KW-0413">Isomerase</keyword>
<dbReference type="Proteomes" id="UP001287356">
    <property type="component" value="Unassembled WGS sequence"/>
</dbReference>
<evidence type="ECO:0000256" key="1">
    <source>
        <dbReference type="ARBA" id="ARBA00010211"/>
    </source>
</evidence>
<dbReference type="GO" id="GO:0050163">
    <property type="term" value="F:oxaloacetate tautomerase activity"/>
    <property type="evidence" value="ECO:0007669"/>
    <property type="project" value="UniProtKB-ARBA"/>
</dbReference>
<protein>
    <submittedName>
        <fullName evidence="4">2-hydroxyhepta-2,4-diene-1,7-dioate isomerase</fullName>
    </submittedName>
</protein>
<reference evidence="4" key="2">
    <citation type="submission" date="2023-06" db="EMBL/GenBank/DDBJ databases">
        <authorList>
            <consortium name="Lawrence Berkeley National Laboratory"/>
            <person name="Haridas S."/>
            <person name="Hensen N."/>
            <person name="Bonometti L."/>
            <person name="Westerberg I."/>
            <person name="Brannstrom I.O."/>
            <person name="Guillou S."/>
            <person name="Cros-Aarteil S."/>
            <person name="Calhoun S."/>
            <person name="Kuo A."/>
            <person name="Mondo S."/>
            <person name="Pangilinan J."/>
            <person name="Riley R."/>
            <person name="Labutti K."/>
            <person name="Andreopoulos B."/>
            <person name="Lipzen A."/>
            <person name="Chen C."/>
            <person name="Yanf M."/>
            <person name="Daum C."/>
            <person name="Ng V."/>
            <person name="Clum A."/>
            <person name="Steindorff A."/>
            <person name="Ohm R."/>
            <person name="Martin F."/>
            <person name="Silar P."/>
            <person name="Natvig D."/>
            <person name="Lalanne C."/>
            <person name="Gautier V."/>
            <person name="Ament-Velasquez S.L."/>
            <person name="Kruys A."/>
            <person name="Hutchinson M.I."/>
            <person name="Powell A.J."/>
            <person name="Barry K."/>
            <person name="Miller A.N."/>
            <person name="Grigoriev I.V."/>
            <person name="Debuchy R."/>
            <person name="Gladieux P."/>
            <person name="Thoren M.H."/>
            <person name="Johannesson H."/>
        </authorList>
    </citation>
    <scope>NUCLEOTIDE SEQUENCE</scope>
    <source>
        <strain evidence="4">CBS 958.72</strain>
    </source>
</reference>
<keyword evidence="5" id="KW-1185">Reference proteome</keyword>
<dbReference type="InterPro" id="IPR011234">
    <property type="entry name" value="Fumarylacetoacetase-like_C"/>
</dbReference>
<feature type="domain" description="Fumarylacetoacetase-like C-terminal" evidence="3">
    <location>
        <begin position="75"/>
        <end position="281"/>
    </location>
</feature>
<accession>A0AAE0TUV0</accession>
<evidence type="ECO:0000313" key="4">
    <source>
        <dbReference type="EMBL" id="KAK3380616.1"/>
    </source>
</evidence>
<evidence type="ECO:0000313" key="5">
    <source>
        <dbReference type="Proteomes" id="UP001287356"/>
    </source>
</evidence>
<dbReference type="Gene3D" id="3.90.850.10">
    <property type="entry name" value="Fumarylacetoacetase-like, C-terminal domain"/>
    <property type="match status" value="1"/>
</dbReference>
<dbReference type="GO" id="GO:0006107">
    <property type="term" value="P:oxaloacetate metabolic process"/>
    <property type="evidence" value="ECO:0007669"/>
    <property type="project" value="UniProtKB-ARBA"/>
</dbReference>
<comment type="similarity">
    <text evidence="1">Belongs to the FAH family.</text>
</comment>
<comment type="caution">
    <text evidence="4">The sequence shown here is derived from an EMBL/GenBank/DDBJ whole genome shotgun (WGS) entry which is preliminary data.</text>
</comment>
<keyword evidence="2" id="KW-0479">Metal-binding</keyword>
<evidence type="ECO:0000259" key="3">
    <source>
        <dbReference type="Pfam" id="PF01557"/>
    </source>
</evidence>
<dbReference type="SUPFAM" id="SSF56529">
    <property type="entry name" value="FAH"/>
    <property type="match status" value="1"/>
</dbReference>
<reference evidence="4" key="1">
    <citation type="journal article" date="2023" name="Mol. Phylogenet. Evol.">
        <title>Genome-scale phylogeny and comparative genomics of the fungal order Sordariales.</title>
        <authorList>
            <person name="Hensen N."/>
            <person name="Bonometti L."/>
            <person name="Westerberg I."/>
            <person name="Brannstrom I.O."/>
            <person name="Guillou S."/>
            <person name="Cros-Aarteil S."/>
            <person name="Calhoun S."/>
            <person name="Haridas S."/>
            <person name="Kuo A."/>
            <person name="Mondo S."/>
            <person name="Pangilinan J."/>
            <person name="Riley R."/>
            <person name="LaButti K."/>
            <person name="Andreopoulos B."/>
            <person name="Lipzen A."/>
            <person name="Chen C."/>
            <person name="Yan M."/>
            <person name="Daum C."/>
            <person name="Ng V."/>
            <person name="Clum A."/>
            <person name="Steindorff A."/>
            <person name="Ohm R.A."/>
            <person name="Martin F."/>
            <person name="Silar P."/>
            <person name="Natvig D.O."/>
            <person name="Lalanne C."/>
            <person name="Gautier V."/>
            <person name="Ament-Velasquez S.L."/>
            <person name="Kruys A."/>
            <person name="Hutchinson M.I."/>
            <person name="Powell A.J."/>
            <person name="Barry K."/>
            <person name="Miller A.N."/>
            <person name="Grigoriev I.V."/>
            <person name="Debuchy R."/>
            <person name="Gladieux P."/>
            <person name="Hiltunen Thoren M."/>
            <person name="Johannesson H."/>
        </authorList>
    </citation>
    <scope>NUCLEOTIDE SEQUENCE</scope>
    <source>
        <strain evidence="4">CBS 958.72</strain>
    </source>
</reference>
<dbReference type="Pfam" id="PF01557">
    <property type="entry name" value="FAA_hydrolase"/>
    <property type="match status" value="1"/>
</dbReference>
<dbReference type="GO" id="GO:0018773">
    <property type="term" value="F:acetylpyruvate hydrolase activity"/>
    <property type="evidence" value="ECO:0007669"/>
    <property type="project" value="TreeGrafter"/>
</dbReference>
<dbReference type="PANTHER" id="PTHR11820">
    <property type="entry name" value="ACYLPYRUVASE"/>
    <property type="match status" value="1"/>
</dbReference>
<dbReference type="FunFam" id="3.90.850.10:FF:000002">
    <property type="entry name" value="2-hydroxyhepta-2,4-diene-1,7-dioate isomerase"/>
    <property type="match status" value="1"/>
</dbReference>
<dbReference type="GO" id="GO:0046872">
    <property type="term" value="F:metal ion binding"/>
    <property type="evidence" value="ECO:0007669"/>
    <property type="project" value="UniProtKB-KW"/>
</dbReference>